<keyword evidence="11" id="KW-0444">Lipid biosynthesis</keyword>
<dbReference type="InterPro" id="IPR027417">
    <property type="entry name" value="P-loop_NTPase"/>
</dbReference>
<evidence type="ECO:0000256" key="17">
    <source>
        <dbReference type="ARBA" id="ARBA00022768"/>
    </source>
</evidence>
<dbReference type="InterPro" id="IPR005225">
    <property type="entry name" value="Small_GTP-bd"/>
</dbReference>
<comment type="catalytic activity">
    <reaction evidence="29 32">
        <text>RNA(n) + a ribonucleoside 5'-triphosphate = RNA(n+1) + diphosphate</text>
        <dbReference type="Rhea" id="RHEA:21248"/>
        <dbReference type="Rhea" id="RHEA-COMP:14527"/>
        <dbReference type="Rhea" id="RHEA-COMP:17342"/>
        <dbReference type="ChEBI" id="CHEBI:33019"/>
        <dbReference type="ChEBI" id="CHEBI:61557"/>
        <dbReference type="ChEBI" id="CHEBI:140395"/>
        <dbReference type="EC" id="2.7.7.6"/>
    </reaction>
</comment>
<gene>
    <name evidence="34" type="primary">rpoC</name>
    <name evidence="34" type="ORF">AWC38_SpisGene13023</name>
</gene>
<dbReference type="InterPro" id="IPR016095">
    <property type="entry name" value="Ribosomal_uL1_3-a/b-sand"/>
</dbReference>
<evidence type="ECO:0000256" key="21">
    <source>
        <dbReference type="ARBA" id="ARBA00022980"/>
    </source>
</evidence>
<comment type="similarity">
    <text evidence="8">Belongs to the universal ribosomal protein uL1 family.</text>
</comment>
<dbReference type="Gene3D" id="2.40.40.20">
    <property type="match status" value="1"/>
</dbReference>
<dbReference type="SUPFAM" id="SSF48300">
    <property type="entry name" value="Ribosomal protein L7/12, oligomerisation (N-terminal) domain"/>
    <property type="match status" value="1"/>
</dbReference>
<dbReference type="Pfam" id="PF10385">
    <property type="entry name" value="RNA_pol_Rpb2_45"/>
    <property type="match status" value="1"/>
</dbReference>
<keyword evidence="22" id="KW-0560">Oxidoreductase</keyword>
<evidence type="ECO:0000256" key="14">
    <source>
        <dbReference type="ARBA" id="ARBA00022723"/>
    </source>
</evidence>
<evidence type="ECO:0000256" key="3">
    <source>
        <dbReference type="ARBA" id="ARBA00006460"/>
    </source>
</evidence>
<dbReference type="InterPro" id="IPR042107">
    <property type="entry name" value="DNA-dir_RNA_pol_bsu_ext_1_sf"/>
</dbReference>
<keyword evidence="15" id="KW-0699">rRNA-binding</keyword>
<dbReference type="GO" id="GO:0045300">
    <property type="term" value="F:stearoyl-[ACP] desaturase activity"/>
    <property type="evidence" value="ECO:0007669"/>
    <property type="project" value="InterPro"/>
</dbReference>
<dbReference type="NCBIfam" id="NF009372">
    <property type="entry name" value="PRK12735.1"/>
    <property type="match status" value="1"/>
</dbReference>
<dbReference type="PROSITE" id="PS51722">
    <property type="entry name" value="G_TR_2"/>
    <property type="match status" value="1"/>
</dbReference>
<dbReference type="HAMAP" id="MF_01321">
    <property type="entry name" value="RNApol_bact_RpoB"/>
    <property type="match status" value="1"/>
</dbReference>
<accession>A0A2B4S092</accession>
<dbReference type="Gene3D" id="3.40.50.790">
    <property type="match status" value="1"/>
</dbReference>
<keyword evidence="19" id="KW-0694">RNA-binding</keyword>
<keyword evidence="25" id="KW-0342">GTP-binding</keyword>
<dbReference type="Pfam" id="PF04998">
    <property type="entry name" value="RNA_pol_Rpb1_5"/>
    <property type="match status" value="1"/>
</dbReference>
<evidence type="ECO:0000256" key="29">
    <source>
        <dbReference type="ARBA" id="ARBA00048552"/>
    </source>
</evidence>
<comment type="cofactor">
    <cofactor evidence="1">
        <name>Fe(2+)</name>
        <dbReference type="ChEBI" id="CHEBI:29033"/>
    </cofactor>
</comment>
<evidence type="ECO:0000256" key="1">
    <source>
        <dbReference type="ARBA" id="ARBA00001954"/>
    </source>
</evidence>
<evidence type="ECO:0000256" key="5">
    <source>
        <dbReference type="ARBA" id="ARBA00007197"/>
    </source>
</evidence>
<feature type="domain" description="Tr-type G" evidence="33">
    <location>
        <begin position="10"/>
        <end position="204"/>
    </location>
</feature>
<dbReference type="InterPro" id="IPR012754">
    <property type="entry name" value="DNA-dir_RpoC_beta_prime_bact"/>
</dbReference>
<dbReference type="SUPFAM" id="SSF56808">
    <property type="entry name" value="Ribosomal protein L1"/>
    <property type="match status" value="1"/>
</dbReference>
<dbReference type="CDD" id="cd00349">
    <property type="entry name" value="Ribosomal_L11"/>
    <property type="match status" value="1"/>
</dbReference>
<evidence type="ECO:0000256" key="9">
    <source>
        <dbReference type="ARBA" id="ARBA00010537"/>
    </source>
</evidence>
<keyword evidence="26" id="KW-0275">Fatty acid biosynthesis</keyword>
<dbReference type="PANTHER" id="PTHR19376:SF54">
    <property type="entry name" value="DNA-DIRECTED RNA POLYMERASE SUBUNIT BETA"/>
    <property type="match status" value="1"/>
</dbReference>
<dbReference type="GO" id="GO:0003746">
    <property type="term" value="F:translation elongation factor activity"/>
    <property type="evidence" value="ECO:0007669"/>
    <property type="project" value="UniProtKB-KW"/>
</dbReference>
<comment type="catalytic activity">
    <reaction evidence="30">
        <text>GTP + H2O = GDP + phosphate + H(+)</text>
        <dbReference type="Rhea" id="RHEA:19669"/>
        <dbReference type="ChEBI" id="CHEBI:15377"/>
        <dbReference type="ChEBI" id="CHEBI:15378"/>
        <dbReference type="ChEBI" id="CHEBI:37565"/>
        <dbReference type="ChEBI" id="CHEBI:43474"/>
        <dbReference type="ChEBI" id="CHEBI:58189"/>
        <dbReference type="EC" id="3.6.5.3"/>
    </reaction>
    <physiologicalReaction direction="left-to-right" evidence="30">
        <dbReference type="Rhea" id="RHEA:19670"/>
    </physiologicalReaction>
</comment>
<dbReference type="InterPro" id="IPR007121">
    <property type="entry name" value="RNA_pol_bsu_CS"/>
</dbReference>
<dbReference type="PANTHER" id="PTHR19376">
    <property type="entry name" value="DNA-DIRECTED RNA POLYMERASE"/>
    <property type="match status" value="1"/>
</dbReference>
<keyword evidence="28" id="KW-0687">Ribonucleoprotein</keyword>
<dbReference type="InterPro" id="IPR000206">
    <property type="entry name" value="Ribosomal_bL12"/>
</dbReference>
<evidence type="ECO:0000256" key="22">
    <source>
        <dbReference type="ARBA" id="ARBA00023002"/>
    </source>
</evidence>
<dbReference type="CDD" id="cd00387">
    <property type="entry name" value="Ribosomal_L7_L12"/>
    <property type="match status" value="1"/>
</dbReference>
<dbReference type="Gene3D" id="1.10.274.100">
    <property type="entry name" value="RNA polymerase Rpb1, domain 3"/>
    <property type="match status" value="1"/>
</dbReference>
<keyword evidence="20" id="KW-0648">Protein biosynthesis</keyword>
<dbReference type="InterPro" id="IPR007644">
    <property type="entry name" value="RNA_pol_bsu_protrusion"/>
</dbReference>
<dbReference type="Pfam" id="PF04983">
    <property type="entry name" value="RNA_pol_Rpb1_3"/>
    <property type="match status" value="1"/>
</dbReference>
<dbReference type="PROSITE" id="PS00301">
    <property type="entry name" value="G_TR_1"/>
    <property type="match status" value="1"/>
</dbReference>
<comment type="similarity">
    <text evidence="3 32">Belongs to the RNA polymerase beta' chain family.</text>
</comment>
<dbReference type="Pfam" id="PF03143">
    <property type="entry name" value="GTP_EFTU_D3"/>
    <property type="match status" value="1"/>
</dbReference>
<dbReference type="InterPro" id="IPR009000">
    <property type="entry name" value="Transl_B-barrel_sf"/>
</dbReference>
<dbReference type="Gene3D" id="1.20.5.710">
    <property type="entry name" value="Single helix bin"/>
    <property type="match status" value="1"/>
</dbReference>
<dbReference type="CDD" id="cd00653">
    <property type="entry name" value="RNA_pol_B_RPB2"/>
    <property type="match status" value="1"/>
</dbReference>
<dbReference type="HAMAP" id="MF_00368">
    <property type="entry name" value="Ribosomal_bL12"/>
    <property type="match status" value="1"/>
</dbReference>
<dbReference type="Gene3D" id="2.40.270.10">
    <property type="entry name" value="DNA-directed RNA polymerase, subunit 2, domain 6"/>
    <property type="match status" value="2"/>
</dbReference>
<dbReference type="Gene3D" id="1.10.620.20">
    <property type="entry name" value="Ribonucleotide Reductase, subunit A"/>
    <property type="match status" value="1"/>
</dbReference>
<dbReference type="InterPro" id="IPR009001">
    <property type="entry name" value="Transl_elong_EF1A/Init_IF2_C"/>
</dbReference>
<dbReference type="GO" id="GO:0046872">
    <property type="term" value="F:metal ion binding"/>
    <property type="evidence" value="ECO:0007669"/>
    <property type="project" value="UniProtKB-KW"/>
</dbReference>
<dbReference type="InterPro" id="IPR037033">
    <property type="entry name" value="DNA-dir_RNAP_su2_hyb_sf"/>
</dbReference>
<evidence type="ECO:0000256" key="30">
    <source>
        <dbReference type="ARBA" id="ARBA00051990"/>
    </source>
</evidence>
<dbReference type="InterPro" id="IPR007083">
    <property type="entry name" value="RNA_pol_Rpb1_4"/>
</dbReference>
<dbReference type="SUPFAM" id="SSF50465">
    <property type="entry name" value="EF-Tu/eEF-1alpha/eIF2-gamma C-terminal domain"/>
    <property type="match status" value="1"/>
</dbReference>
<dbReference type="NCBIfam" id="TIGR02386">
    <property type="entry name" value="rpoC_TIGR"/>
    <property type="match status" value="1"/>
</dbReference>
<dbReference type="EMBL" id="LSMT01000239">
    <property type="protein sequence ID" value="PFX22459.1"/>
    <property type="molecule type" value="Genomic_DNA"/>
</dbReference>
<dbReference type="InterPro" id="IPR007066">
    <property type="entry name" value="RNA_pol_Rpb1_3"/>
</dbReference>
<dbReference type="Pfam" id="PF04565">
    <property type="entry name" value="RNA_pol_Rpb2_3"/>
    <property type="match status" value="1"/>
</dbReference>
<evidence type="ECO:0000256" key="4">
    <source>
        <dbReference type="ARBA" id="ARBA00006835"/>
    </source>
</evidence>
<evidence type="ECO:0000256" key="28">
    <source>
        <dbReference type="ARBA" id="ARBA00023274"/>
    </source>
</evidence>
<dbReference type="InterPro" id="IPR007645">
    <property type="entry name" value="RNA_pol_Rpb2_3"/>
</dbReference>
<dbReference type="FunFam" id="3.40.50.300:FF:000003">
    <property type="entry name" value="Elongation factor Tu"/>
    <property type="match status" value="1"/>
</dbReference>
<dbReference type="Gene3D" id="3.30.190.20">
    <property type="match status" value="1"/>
</dbReference>
<evidence type="ECO:0000256" key="23">
    <source>
        <dbReference type="ARBA" id="ARBA00023004"/>
    </source>
</evidence>
<dbReference type="InterPro" id="IPR000911">
    <property type="entry name" value="Ribosomal_uL11"/>
</dbReference>
<dbReference type="GO" id="GO:0015934">
    <property type="term" value="C:large ribosomal subunit"/>
    <property type="evidence" value="ECO:0007669"/>
    <property type="project" value="InterPro"/>
</dbReference>
<dbReference type="NCBIfam" id="NF009373">
    <property type="entry name" value="PRK12736.1"/>
    <property type="match status" value="1"/>
</dbReference>
<dbReference type="Gene3D" id="1.10.40.90">
    <property type="match status" value="1"/>
</dbReference>
<comment type="similarity">
    <text evidence="7">Belongs to the fatty acid desaturase type 2 family.</text>
</comment>
<comment type="similarity">
    <text evidence="6">Belongs to the TRAFAC class translation factor GTPase superfamily. Classic translation factor GTPase family. EF-Tu/EF-1A subfamily.</text>
</comment>
<dbReference type="SUPFAM" id="SSF47240">
    <property type="entry name" value="Ferritin-like"/>
    <property type="match status" value="1"/>
</dbReference>
<dbReference type="Gene3D" id="1.10.150.390">
    <property type="match status" value="1"/>
</dbReference>
<dbReference type="SUPFAM" id="SSF64484">
    <property type="entry name" value="beta and beta-prime subunits of DNA dependent RNA-polymerase"/>
    <property type="match status" value="2"/>
</dbReference>
<dbReference type="Gene3D" id="1.10.132.30">
    <property type="match status" value="1"/>
</dbReference>
<proteinExistence type="inferred from homology"/>
<dbReference type="InterPro" id="IPR028364">
    <property type="entry name" value="Ribosomal_uL1/biogenesis"/>
</dbReference>
<dbReference type="CDD" id="cd01884">
    <property type="entry name" value="EF_Tu"/>
    <property type="match status" value="1"/>
</dbReference>
<dbReference type="SUPFAM" id="SSF50447">
    <property type="entry name" value="Translation proteins"/>
    <property type="match status" value="1"/>
</dbReference>
<keyword evidence="21" id="KW-0689">Ribosomal protein</keyword>
<evidence type="ECO:0000256" key="7">
    <source>
        <dbReference type="ARBA" id="ARBA00008749"/>
    </source>
</evidence>
<dbReference type="GO" id="GO:0003677">
    <property type="term" value="F:DNA binding"/>
    <property type="evidence" value="ECO:0007669"/>
    <property type="project" value="InterPro"/>
</dbReference>
<comment type="similarity">
    <text evidence="5">Belongs to the bacterial ribosomal protein bL12 family.</text>
</comment>
<evidence type="ECO:0000256" key="20">
    <source>
        <dbReference type="ARBA" id="ARBA00022917"/>
    </source>
</evidence>
<dbReference type="Gene3D" id="3.90.1110.10">
    <property type="entry name" value="RNA polymerase Rpb2, domain 2"/>
    <property type="match status" value="1"/>
</dbReference>
<evidence type="ECO:0000256" key="27">
    <source>
        <dbReference type="ARBA" id="ARBA00023163"/>
    </source>
</evidence>
<dbReference type="Pfam" id="PF00623">
    <property type="entry name" value="RNA_pol_Rpb1_2"/>
    <property type="match status" value="1"/>
</dbReference>
<dbReference type="CDD" id="cd01609">
    <property type="entry name" value="RNAP_beta'_N"/>
    <property type="match status" value="1"/>
</dbReference>
<dbReference type="InterPro" id="IPR037034">
    <property type="entry name" value="RNA_pol_Rpb2_2_sf"/>
</dbReference>
<dbReference type="InterPro" id="IPR015712">
    <property type="entry name" value="DNA-dir_RNA_pol_su2"/>
</dbReference>
<dbReference type="InterPro" id="IPR020784">
    <property type="entry name" value="Ribosomal_uL11_N"/>
</dbReference>
<evidence type="ECO:0000256" key="15">
    <source>
        <dbReference type="ARBA" id="ARBA00022730"/>
    </source>
</evidence>
<evidence type="ECO:0000256" key="18">
    <source>
        <dbReference type="ARBA" id="ARBA00022832"/>
    </source>
</evidence>
<dbReference type="SUPFAM" id="SSF54736">
    <property type="entry name" value="ClpS-like"/>
    <property type="match status" value="1"/>
</dbReference>
<dbReference type="InterPro" id="IPR012348">
    <property type="entry name" value="RNR-like"/>
</dbReference>
<dbReference type="NCBIfam" id="TIGR00855">
    <property type="entry name" value="L12"/>
    <property type="match status" value="1"/>
</dbReference>
<dbReference type="GO" id="GO:0006351">
    <property type="term" value="P:DNA-templated transcription"/>
    <property type="evidence" value="ECO:0007669"/>
    <property type="project" value="InterPro"/>
</dbReference>
<dbReference type="InterPro" id="IPR033720">
    <property type="entry name" value="EFTU_2"/>
</dbReference>
<dbReference type="InterPro" id="IPR005878">
    <property type="entry name" value="Ribosom_uL1_bac-type"/>
</dbReference>
<dbReference type="Pfam" id="PF04561">
    <property type="entry name" value="RNA_pol_Rpb2_2"/>
    <property type="match status" value="2"/>
</dbReference>
<dbReference type="Pfam" id="PF00562">
    <property type="entry name" value="RNA_pol_Rpb2_6"/>
    <property type="match status" value="1"/>
</dbReference>
<dbReference type="GO" id="GO:0006633">
    <property type="term" value="P:fatty acid biosynthetic process"/>
    <property type="evidence" value="ECO:0007669"/>
    <property type="project" value="UniProtKB-KW"/>
</dbReference>
<evidence type="ECO:0000256" key="31">
    <source>
        <dbReference type="RuleBase" id="RU004061"/>
    </source>
</evidence>
<dbReference type="Gene3D" id="2.30.150.10">
    <property type="entry name" value="DNA-directed RNA polymerase, beta subunit, external 1 domain"/>
    <property type="match status" value="1"/>
</dbReference>
<keyword evidence="17" id="KW-0251">Elongation factor</keyword>
<dbReference type="InterPro" id="IPR009078">
    <property type="entry name" value="Ferritin-like_SF"/>
</dbReference>
<dbReference type="SMART" id="SM00663">
    <property type="entry name" value="RPOLA_N"/>
    <property type="match status" value="1"/>
</dbReference>
<evidence type="ECO:0000256" key="12">
    <source>
        <dbReference type="ARBA" id="ARBA00022679"/>
    </source>
</evidence>
<dbReference type="GO" id="GO:0003899">
    <property type="term" value="F:DNA-directed RNA polymerase activity"/>
    <property type="evidence" value="ECO:0007669"/>
    <property type="project" value="UniProtKB-EC"/>
</dbReference>
<evidence type="ECO:0000256" key="26">
    <source>
        <dbReference type="ARBA" id="ARBA00023160"/>
    </source>
</evidence>
<dbReference type="InterPro" id="IPR031157">
    <property type="entry name" value="G_TR_CS"/>
</dbReference>
<dbReference type="FunFam" id="3.40.50.790:FF:000001">
    <property type="entry name" value="50S ribosomal protein L1"/>
    <property type="match status" value="1"/>
</dbReference>
<dbReference type="PRINTS" id="PR00315">
    <property type="entry name" value="ELONGATNFCT"/>
</dbReference>
<dbReference type="Pfam" id="PF05000">
    <property type="entry name" value="RNA_pol_Rpb1_4"/>
    <property type="match status" value="1"/>
</dbReference>
<dbReference type="InterPro" id="IPR004541">
    <property type="entry name" value="Transl_elong_EFTu/EF1A_bac/org"/>
</dbReference>
<reference evidence="34" key="1">
    <citation type="journal article" date="2017" name="J. ISSAAS">
        <title>Comparative analysis of the genomes of Stylophora pistillata and Acropora digitifera provides evidence for extensive differences between species of corals.</title>
        <authorList>
            <person name="Voolstra C.R."/>
            <person name="Li Y."/>
            <person name="Liew Y.J."/>
            <person name="Baumgarten S."/>
            <person name="Zoccola D."/>
            <person name="Flot J.-F."/>
            <person name="Tambutte S."/>
            <person name="Allemand D."/>
            <person name="Aranda M."/>
        </authorList>
    </citation>
    <scope>NUCLEOTIDE SEQUENCE</scope>
    <source>
        <strain evidence="34">CSM Monaco</strain>
        <tissue evidence="34">Whole animal</tissue>
    </source>
</reference>
<evidence type="ECO:0000259" key="33">
    <source>
        <dbReference type="PROSITE" id="PS51722"/>
    </source>
</evidence>
<dbReference type="FunFam" id="3.30.1390.10:FF:000001">
    <property type="entry name" value="50S ribosomal protein L7/L12"/>
    <property type="match status" value="1"/>
</dbReference>
<dbReference type="Pfam" id="PF00542">
    <property type="entry name" value="Ribosomal_L12"/>
    <property type="match status" value="1"/>
</dbReference>
<dbReference type="Gene3D" id="4.10.860.120">
    <property type="entry name" value="RNA polymerase II, clamp domain"/>
    <property type="match status" value="1"/>
</dbReference>
<dbReference type="Gene3D" id="2.40.50.100">
    <property type="match status" value="4"/>
</dbReference>
<dbReference type="InterPro" id="IPR042102">
    <property type="entry name" value="RNA_pol_Rpb1_3_sf"/>
</dbReference>
<dbReference type="GO" id="GO:0031981">
    <property type="term" value="C:nuclear lumen"/>
    <property type="evidence" value="ECO:0007669"/>
    <property type="project" value="UniProtKB-ARBA"/>
</dbReference>
<dbReference type="InterPro" id="IPR036796">
    <property type="entry name" value="Ribosomal_uL11_N_sf"/>
</dbReference>
<dbReference type="Pfam" id="PF03946">
    <property type="entry name" value="Ribosomal_L11_N"/>
    <property type="match status" value="1"/>
</dbReference>
<dbReference type="Pfam" id="PF00009">
    <property type="entry name" value="GTP_EFTU"/>
    <property type="match status" value="1"/>
</dbReference>
<dbReference type="InterPro" id="IPR007120">
    <property type="entry name" value="DNA-dir_RNAP_su2_dom"/>
</dbReference>
<dbReference type="GO" id="GO:0000428">
    <property type="term" value="C:DNA-directed RNA polymerase complex"/>
    <property type="evidence" value="ECO:0007669"/>
    <property type="project" value="UniProtKB-KW"/>
</dbReference>
<evidence type="ECO:0000256" key="13">
    <source>
        <dbReference type="ARBA" id="ARBA00022695"/>
    </source>
</evidence>
<dbReference type="OrthoDB" id="1924153at2759"/>
<keyword evidence="27 32" id="KW-0804">Transcription</keyword>
<dbReference type="InterPro" id="IPR007081">
    <property type="entry name" value="RNA_pol_Rpb1_5"/>
</dbReference>
<dbReference type="PROSITE" id="PS01166">
    <property type="entry name" value="RNA_POL_BETA"/>
    <property type="match status" value="1"/>
</dbReference>
<dbReference type="STRING" id="50429.A0A2B4S092"/>
<dbReference type="HAMAP" id="MF_01322">
    <property type="entry name" value="RNApol_bact_RpoC"/>
    <property type="match status" value="1"/>
</dbReference>
<keyword evidence="12 32" id="KW-0808">Transferase</keyword>
<dbReference type="InterPro" id="IPR005067">
    <property type="entry name" value="Fatty_acid_desaturase-2"/>
</dbReference>
<dbReference type="EC" id="2.7.7.6" evidence="32"/>
<dbReference type="InterPro" id="IPR007642">
    <property type="entry name" value="RNA_pol_Rpb2_2"/>
</dbReference>
<evidence type="ECO:0000256" key="19">
    <source>
        <dbReference type="ARBA" id="ARBA00022884"/>
    </source>
</evidence>
<sequence>MAKENFDRSKPHLNIGTIGHVDHGKTTLTAAITKVLSESGLSEVKDFDQIDNAPEEKERGITINTSHVEYQTKNRHYAHVDCPGHADYVKNMVTGAAQMDGAILVVAATDGPMPQTREHILLGKQVGIPRIVVFMNKVDLVDDAELLELVEMEVRDLLSFYDYDGDNCPVIAGSALGALNGEAEWSKKIVELMDSVDTWIENPVREVDKDFLMPVEDVFSITGRGTVATGRIEAGVASTGESVDIIGMGAEKLASTITGVEMFRKILDRGEAGDNVGLLLRGIEKTDIKRGMVICKPGSVTPHDKFKAEVYILKKEEGGRHTPFHNNYRPQFYVRTTDVTGTINLPEGVEMVMPGDNLTINVDLHHPIAMNVGLRFAIREGGRTVGAGETKGGKPVPMSETEINKMLGRFDRMSLEPENVVIPYEVGDVVKIVDGAFKGFHEISKVVKLQVKGGVANPSPPVGPALGAAGVNIMEFCKQFNARTQDKQGKVLPVVINVYKDKSFDFVVKTPPAAVQLLEAANIKKGSDVAVRLGVDAKKANQMVRGVVMLPHGTGKQTKVLALVTADKEGEAKQAGADYVGLDEYLDKIKGGWTDVDVIVTMPSVMGKLGPLGRILGPRGLMPNPKTGTVTMDVKKAVSDVKAGKIDFKIDKTGIIHAVVGKASFSVEQLVENTEELMQNIVNLKPKASKDLKDFAEQLVNLTVKEVNELATILKDEHGIEPAAAAVAIAGNDTGVAEPVEEKSEFDVVLKAAGGSKLAVVKLVKELTGLGLKDAKGVVDSAPAPIKEGISKDEAEGIKKSLEDAETTPGNRSKEGLYKAFVNIFPITDTRNNFVLEFLDYFVDTPRYSKEDCIERGLTYSLPLKARLKLYCNDSDHEDFETIVQDVYLGEIPYMTQSGTFIINGAERVIVSQLHRSPGVFFGYSVHNNGTKLYSARVIPFKGTWIEFSIDVNNVMYAYIDRKKKMPITTLFRAIGYETDKDILEIFDLSEEIKVSKVALRRSIGRKLAGRVVKKWYEDFVDEDTGELISIERNEVVLDRDVVIEKQHIEIILDAEVEFLLLQKEGDFFTDYQIINNTLHKDPTNSFKEAVDYVYRLLRNSDPPDEETARGLIEKLFFSEQRYNLGRVGRYRMNKRLGLNEDLDQFVLTKNGIITIVRYLIQLINSKSEVDDIDHLSNRRVKTVGEQLESVFFVGLSRMERTIKDRMNVRDNEVFTPLDLINAKILSSVINSFFGTNPLSQFMDQTNPLAELTHKRRLSALGPGGLSRERAGFEVRDVHFTHYGRICPIETPEGPNIGLISSLSVYAKVNSLGFIETPYRKVEEGSVKLKQPLIYLSAEEEEGKKIAQSNSQISANGMFEQEKIVVREEGDFPIVSKSEIDYMDVAPNQIASISASLIPFLEHDDANRVLMGSNMMRQAVPLLKPEAPIVDTGLGKRVVQDSRILINAEGEGEVLYVDANKITIRYHQTEEEALISFDGDEKTYELTKFRKTNQGTCINLKPIVKRGDAVKKGQVLCEGYASKKGSLALGCNMKVAFMPWKGYNFEDAIVISERVVKEDLFTSIHIDEYTIDVRETKLGVEELTGDIPNVSEEMTKNLDENGMIRIGAEVKNGDILVGKITPKGESDPTPEEKLLRAIFGDKAGDVRDASLRSPAPLKGVVLNKKLFQRVLKNKDSILEEKNEIEKTEIAFEEDFAKLKQKLINKLFKIISGKVSQGVKNDLGEEIFPKGKKYTLSMLKTVEDYTHLTQGSWTTNSESNQIIAKLIHNYKIKVSDLRGNLRRKRYAITIGDELPQGVLKLAKIYIAKKRKLKVGDKMAGRHGNKGIVARIVRSEDMPFLKDGTPVDIVLNPLGVPSRMNIGQIYETILGWAGHKLGNNYLTPIFNSISLDKINRETDRAGLPRFGHTYLYDGGTGDRFDQPATVGVIYMIKLGHMIEDKMHARSIGPYSMITQQPLGGKAQHGGQRLGEMEVWALEAYGASNILTEMLTVKSDDVIGRAKTYQAIVRGENLPEPGLPESFNVLMHELKGLGIASPEDILENSSGEVLKAETINYRTYKPERDGLFCERIFGPTKDFECACGKYRRIRYRGIVCDRCGVEVTEKNVRRERTGHINLIVPVVHVWYFKSLPSKIGHLLGMASKDLNKIIYYECYVVIQPGLATDEKGKSLNERQFLTDSEYSDILDRLPDGNGYLEDDDPNKFIAKMGAECLIDLLDTINIDELSKKLRNLFQTTTSNQKKKDLIKRLNIIDKFGKSKGLRKNKLSSMVLKTIPVIPPELRPLVPLDGGRFATSDLNDLYRRVIIRNNRLKKLISIDAPDLILRNEKRMLQESVDALFDTANKSVNMTRSSINRPLKSLADYLKGKQGRFRQNLLGKRVDYSARSVIVGGPHLKMHQCGLPKEMAAELYKPFIIKKLMERGIVKTPKSAKKFIEQKEPVIWDILDTVIKGHPVLLNRAPTLHRLGIQAFQPHLTEGKAIQLHPLVCSAFNADFDGDQMAVHLPLGTEAILEAQLLLLASHNILNPANGAPVTVPSQDIILGLYYMTKERLSTPEEKIKGEGLTFYAPEELIIAYNENQVELNASIKVRIFDIDKNGNRVRKIIKTTAGRVLFNQVVPDKVGYVNEILDKKNLGGVISKVLNFTNIPTTSKFLDDIKDMGFKFAFQGGLSFSLGDIIIPEEKQFMIDNAFKKVDNIYDNYEMGVITNQERYNQVIDFWSATNNELTELSMKRLREDQQGFNSVYMMLDSGARGSREQIRQLTGMRGLMAKPKKSVAAGGEIIENPIISNFKEGLSILEYFISTHGARKGLADTALKTADAGYLTRRLVDVAQDVIVKEKDCGTLRGISVAALMKDDEILESLSDRIFGRFVLEDILHPKTSKVIVKSGEMITRKKAKDIEDAGLEKLLLRSPMTCELDTGICVKCYGQNLATNLVVQEGEAIGIIAAQSIGEPGTQLTLRTFHVGGVAGGSTEESQLVAKYNGKIIIDDLETVPSKDNNGNVFDIVISRTSEIRIIDEKTEVVLSVANIPYGSHLFVAGQSTIKKDTVICKWDPFNAVIISELDGKVVFSNLIKDTNYKVEVDEQTGFEEVVIIEAKDRKSIPELLMLDTNGETLRSYGLPLNGRLIVSDGEEITKGQVLVKIPRTSRKSGDITGGLPRVTELFEARNSSNPAVVSSTKGIVSYGALKNKKRQIIITTKTGDEHIYQVSLSSQILVQENDFVKVGTPLSEGAITPSDILRNLGPEKVQNYLINEIQDVYRLQGVKINNKHFEVIIRQMMKKVQILETGDTEFLENALVDKSEFIKKNNAIFGKKVITFTGESDKKEGDIISLHELRQHNTFLEAEGKELIKTRDATPAIAEQVLQGISRIALNTSSFISAASFQETTKVLSEAAIAGKIDKLEGLKENVIVGKSIPAGTGMRKYEKAIVEVMMELEKNIATTFNEFLIAPEDIWQPTDFLPHPQSDNFMEDIKEIRELSKDLSDDFWISLVGDMITEEALPTYESWLLDLDGINQHGEENGWVSWIRRWTAEENRHGDVLNKYIYLSGRVNMREVEITIQHLISDGFDIGTSRDPYKTFVYTSFQELATYVSHNNVAKMARKAAMKGLAKMSKIIAGDEMRHHKAYVAFVKKIFDVDPSEMMLAFCHMMKHKITMPAMYLRESAQAKASLFDRFSNIAQRAGVYTAFDYIDILKKLNKAWNIENIKGLTASAEKARDYLLRLPERMERIAARVIVPDTPYKFKWMIPAMP</sequence>
<dbReference type="NCBIfam" id="NF000766">
    <property type="entry name" value="PRK00049.1"/>
    <property type="match status" value="1"/>
</dbReference>
<dbReference type="Gene3D" id="3.90.1800.10">
    <property type="entry name" value="RNA polymerase alpha subunit dimerisation domain"/>
    <property type="match status" value="1"/>
</dbReference>
<dbReference type="Pfam" id="PF03405">
    <property type="entry name" value="FA_desaturase_2"/>
    <property type="match status" value="1"/>
</dbReference>
<keyword evidence="10 32" id="KW-0240">DNA-directed RNA polymerase</keyword>
<dbReference type="InterPro" id="IPR045867">
    <property type="entry name" value="DNA-dir_RpoC_beta_prime"/>
</dbReference>
<keyword evidence="23" id="KW-0408">Iron</keyword>
<dbReference type="Pfam" id="PF03144">
    <property type="entry name" value="GTP_EFTU_D2"/>
    <property type="match status" value="1"/>
</dbReference>
<dbReference type="InterPro" id="IPR014724">
    <property type="entry name" value="RNA_pol_RPB2_OB-fold"/>
</dbReference>
<dbReference type="HAMAP" id="MF_00118_B">
    <property type="entry name" value="EF_Tu_B"/>
    <property type="match status" value="1"/>
</dbReference>
<comment type="similarity">
    <text evidence="9">Belongs to the universal ribosomal protein uL11 family.</text>
</comment>
<evidence type="ECO:0000256" key="16">
    <source>
        <dbReference type="ARBA" id="ARBA00022741"/>
    </source>
</evidence>
<dbReference type="PROSITE" id="PS01199">
    <property type="entry name" value="RIBOSOMAL_L1"/>
    <property type="match status" value="1"/>
</dbReference>
<dbReference type="InterPro" id="IPR014719">
    <property type="entry name" value="Ribosomal_bL12_C/ClpS-like"/>
</dbReference>
<keyword evidence="16" id="KW-0547">Nucleotide-binding</keyword>
<dbReference type="SMART" id="SM00649">
    <property type="entry name" value="RL11"/>
    <property type="match status" value="1"/>
</dbReference>
<dbReference type="SUPFAM" id="SSF52540">
    <property type="entry name" value="P-loop containing nucleoside triphosphate hydrolases"/>
    <property type="match status" value="1"/>
</dbReference>
<dbReference type="Gene3D" id="3.40.50.300">
    <property type="entry name" value="P-loop containing nucleotide triphosphate hydrolases"/>
    <property type="match status" value="1"/>
</dbReference>
<dbReference type="NCBIfam" id="TIGR01169">
    <property type="entry name" value="rplA_bact"/>
    <property type="match status" value="1"/>
</dbReference>
<dbReference type="InterPro" id="IPR023673">
    <property type="entry name" value="Ribosomal_uL1_CS"/>
</dbReference>
<dbReference type="SUPFAM" id="SSF54747">
    <property type="entry name" value="Ribosomal L11/L12e N-terminal domain"/>
    <property type="match status" value="1"/>
</dbReference>
<dbReference type="CDD" id="cd03707">
    <property type="entry name" value="EFTU_III"/>
    <property type="match status" value="1"/>
</dbReference>
<dbReference type="CDD" id="cd01050">
    <property type="entry name" value="Acyl_ACP_Desat"/>
    <property type="match status" value="1"/>
</dbReference>
<evidence type="ECO:0000256" key="24">
    <source>
        <dbReference type="ARBA" id="ARBA00023098"/>
    </source>
</evidence>
<evidence type="ECO:0000256" key="2">
    <source>
        <dbReference type="ARBA" id="ARBA00004026"/>
    </source>
</evidence>
<dbReference type="CDD" id="cd00403">
    <property type="entry name" value="Ribosomal_L1"/>
    <property type="match status" value="1"/>
</dbReference>
<evidence type="ECO:0000256" key="6">
    <source>
        <dbReference type="ARBA" id="ARBA00007249"/>
    </source>
</evidence>
<dbReference type="NCBIfam" id="TIGR00485">
    <property type="entry name" value="EF-Tu"/>
    <property type="match status" value="1"/>
</dbReference>
<dbReference type="Pfam" id="PF04997">
    <property type="entry name" value="RNA_pol_Rpb1_1"/>
    <property type="match status" value="1"/>
</dbReference>
<dbReference type="InterPro" id="IPR044893">
    <property type="entry name" value="RNA_pol_Rpb1_clamp_domain"/>
</dbReference>
<dbReference type="InterPro" id="IPR006592">
    <property type="entry name" value="RNA_pol_N"/>
</dbReference>
<dbReference type="InterPro" id="IPR041709">
    <property type="entry name" value="EF-Tu_GTP-bd"/>
</dbReference>
<keyword evidence="13 32" id="KW-0548">Nucleotidyltransferase</keyword>
<dbReference type="InterPro" id="IPR019462">
    <property type="entry name" value="DNA-dir_RNA_pol_bsu_external_1"/>
</dbReference>
<dbReference type="InterPro" id="IPR010243">
    <property type="entry name" value="RNA_pol_bsu_bac"/>
</dbReference>
<dbReference type="Pfam" id="PF00687">
    <property type="entry name" value="Ribosomal_L1"/>
    <property type="match status" value="1"/>
</dbReference>
<dbReference type="Gene3D" id="3.30.1550.10">
    <property type="entry name" value="Ribosomal protein L11/L12, N-terminal domain"/>
    <property type="match status" value="1"/>
</dbReference>
<dbReference type="InterPro" id="IPR004160">
    <property type="entry name" value="Transl_elong_EFTu/EF1A_C"/>
</dbReference>
<dbReference type="InterPro" id="IPR007080">
    <property type="entry name" value="RNA_pol_Rpb1_1"/>
</dbReference>
<dbReference type="GO" id="GO:0032549">
    <property type="term" value="F:ribonucleoside binding"/>
    <property type="evidence" value="ECO:0007669"/>
    <property type="project" value="InterPro"/>
</dbReference>
<dbReference type="GO" id="GO:0005525">
    <property type="term" value="F:GTP binding"/>
    <property type="evidence" value="ECO:0007669"/>
    <property type="project" value="UniProtKB-KW"/>
</dbReference>
<dbReference type="NCBIfam" id="NF001616">
    <property type="entry name" value="PRK00405.1"/>
    <property type="match status" value="1"/>
</dbReference>
<protein>
    <recommendedName>
        <fullName evidence="31 32">Multifunctional fusion protein</fullName>
    </recommendedName>
    <domain>
        <recommendedName>
            <fullName evidence="32">DNA-directed RNA polymerase subunit</fullName>
            <ecNumber evidence="32">2.7.7.6</ecNumber>
        </recommendedName>
    </domain>
    <domain>
        <recommendedName>
            <fullName evidence="31">Elongation factor Tu</fullName>
        </recommendedName>
    </domain>
</protein>
<dbReference type="InterPro" id="IPR036235">
    <property type="entry name" value="Ribosomal_bL12_oligo_N_sf"/>
</dbReference>
<comment type="caution">
    <text evidence="34">The sequence shown here is derived from an EMBL/GenBank/DDBJ whole genome shotgun (WGS) entry which is preliminary data.</text>
</comment>
<dbReference type="Gene3D" id="2.40.30.10">
    <property type="entry name" value="Translation factors"/>
    <property type="match status" value="2"/>
</dbReference>
<dbReference type="FunFam" id="2.40.30.10:FF:000001">
    <property type="entry name" value="Elongation factor Tu"/>
    <property type="match status" value="1"/>
</dbReference>
<evidence type="ECO:0000256" key="10">
    <source>
        <dbReference type="ARBA" id="ARBA00022478"/>
    </source>
</evidence>
<evidence type="ECO:0000256" key="25">
    <source>
        <dbReference type="ARBA" id="ARBA00023134"/>
    </source>
</evidence>
<evidence type="ECO:0000313" key="34">
    <source>
        <dbReference type="EMBL" id="PFX22459.1"/>
    </source>
</evidence>
<dbReference type="CDD" id="cd03697">
    <property type="entry name" value="EFTU_II"/>
    <property type="match status" value="1"/>
</dbReference>
<dbReference type="InterPro" id="IPR004161">
    <property type="entry name" value="EFTu-like_2"/>
</dbReference>
<dbReference type="InterPro" id="IPR023674">
    <property type="entry name" value="Ribosomal_uL1-like"/>
</dbReference>
<dbReference type="GO" id="GO:0003924">
    <property type="term" value="F:GTPase activity"/>
    <property type="evidence" value="ECO:0007669"/>
    <property type="project" value="InterPro"/>
</dbReference>
<dbReference type="Gene3D" id="1.10.1790.20">
    <property type="match status" value="1"/>
</dbReference>
<evidence type="ECO:0000256" key="32">
    <source>
        <dbReference type="RuleBase" id="RU004279"/>
    </source>
</evidence>
<dbReference type="Pfam" id="PF04563">
    <property type="entry name" value="RNA_pol_Rpb2_1"/>
    <property type="match status" value="1"/>
</dbReference>
<dbReference type="GO" id="GO:0019843">
    <property type="term" value="F:rRNA binding"/>
    <property type="evidence" value="ECO:0007669"/>
    <property type="project" value="UniProtKB-KW"/>
</dbReference>
<dbReference type="CDD" id="cd02655">
    <property type="entry name" value="RNAP_beta'_C"/>
    <property type="match status" value="1"/>
</dbReference>
<dbReference type="InterPro" id="IPR038120">
    <property type="entry name" value="Rpb1_funnel_sf"/>
</dbReference>
<keyword evidence="14" id="KW-0479">Metal-binding</keyword>
<dbReference type="Gene3D" id="3.30.1390.10">
    <property type="match status" value="1"/>
</dbReference>
<dbReference type="FunFam" id="3.30.1550.10:FF:000005">
    <property type="entry name" value="50S ribosomal protein L11"/>
    <property type="match status" value="1"/>
</dbReference>
<dbReference type="Gene3D" id="3.90.1100.10">
    <property type="match status" value="1"/>
</dbReference>
<dbReference type="NCBIfam" id="TIGR02013">
    <property type="entry name" value="rpoB"/>
    <property type="match status" value="1"/>
</dbReference>
<keyword evidence="24" id="KW-0443">Lipid metabolism</keyword>
<organism evidence="34">
    <name type="scientific">Stylophora pistillata</name>
    <name type="common">Smooth cauliflower coral</name>
    <dbReference type="NCBI Taxonomy" id="50429"/>
    <lineage>
        <taxon>Eukaryota</taxon>
        <taxon>Metazoa</taxon>
        <taxon>Cnidaria</taxon>
        <taxon>Anthozoa</taxon>
        <taxon>Hexacorallia</taxon>
        <taxon>Scleractinia</taxon>
        <taxon>Astrocoeniina</taxon>
        <taxon>Pocilloporidae</taxon>
        <taxon>Stylophora</taxon>
    </lineage>
</organism>
<name>A0A2B4S092_STYPI</name>
<keyword evidence="18" id="KW-0276">Fatty acid metabolism</keyword>
<dbReference type="NCBIfam" id="TIGR00231">
    <property type="entry name" value="small_GTP"/>
    <property type="match status" value="1"/>
</dbReference>
<dbReference type="GO" id="GO:0003735">
    <property type="term" value="F:structural constituent of ribosome"/>
    <property type="evidence" value="ECO:0007669"/>
    <property type="project" value="InterPro"/>
</dbReference>
<comment type="similarity">
    <text evidence="4">Belongs to the RNA polymerase beta chain family.</text>
</comment>
<dbReference type="Gene3D" id="2.40.50.150">
    <property type="match status" value="1"/>
</dbReference>
<comment type="function">
    <text evidence="2 32">DNA-dependent RNA polymerase catalyzes the transcription of DNA into RNA using the four ribonucleoside triphosphates as substrates.</text>
</comment>
<evidence type="ECO:0000256" key="8">
    <source>
        <dbReference type="ARBA" id="ARBA00010531"/>
    </source>
</evidence>
<dbReference type="InterPro" id="IPR013823">
    <property type="entry name" value="Ribosomal_bL12_C"/>
</dbReference>
<evidence type="ECO:0000256" key="11">
    <source>
        <dbReference type="ARBA" id="ARBA00022516"/>
    </source>
</evidence>
<dbReference type="InterPro" id="IPR000795">
    <property type="entry name" value="T_Tr_GTP-bd_dom"/>
</dbReference>
<dbReference type="HAMAP" id="MF_00736">
    <property type="entry name" value="Ribosomal_uL11"/>
    <property type="match status" value="1"/>
</dbReference>
<dbReference type="InterPro" id="IPR000722">
    <property type="entry name" value="RNA_pol_asu"/>
</dbReference>